<keyword evidence="6" id="KW-0175">Coiled coil</keyword>
<dbReference type="GO" id="GO:0046983">
    <property type="term" value="F:protein dimerization activity"/>
    <property type="evidence" value="ECO:0007669"/>
    <property type="project" value="UniProtKB-ARBA"/>
</dbReference>
<evidence type="ECO:0000313" key="9">
    <source>
        <dbReference type="Proteomes" id="UP000827889"/>
    </source>
</evidence>
<dbReference type="PANTHER" id="PTHR46324">
    <property type="entry name" value="BASIC LEUCINE ZIPPER 43-RELATED"/>
    <property type="match status" value="1"/>
</dbReference>
<keyword evidence="9" id="KW-1185">Reference proteome</keyword>
<dbReference type="InterPro" id="IPR046347">
    <property type="entry name" value="bZIP_sf"/>
</dbReference>
<feature type="non-terminal residue" evidence="10">
    <location>
        <position position="1"/>
    </location>
</feature>
<dbReference type="SUPFAM" id="SSF57959">
    <property type="entry name" value="Leucine zipper domain"/>
    <property type="match status" value="1"/>
</dbReference>
<dbReference type="AlphaFoldDB" id="A0A8B8MPK7"/>
<feature type="region of interest" description="Disordered" evidence="7">
    <location>
        <begin position="169"/>
        <end position="189"/>
    </location>
</feature>
<dbReference type="GO" id="GO:0003700">
    <property type="term" value="F:DNA-binding transcription factor activity"/>
    <property type="evidence" value="ECO:0007669"/>
    <property type="project" value="InterPro"/>
</dbReference>
<dbReference type="InterPro" id="IPR045314">
    <property type="entry name" value="bZIP_plant_GBF1"/>
</dbReference>
<evidence type="ECO:0000256" key="2">
    <source>
        <dbReference type="ARBA" id="ARBA00023015"/>
    </source>
</evidence>
<sequence length="189" mass="21925">KRKRSIKVVPREAITEMIRDPCHAPFPAMRHNAPPSASPFNFARVFDDVPNPQQMLQQATLSAKTVATSCLNSTSDEADDCQLRLIDERRRRRMISNRESARRSRMRKQRHLDELWSQVLRLQGENQSLVERLSEATERHERAVREIARLREEVSDLRQLLRDVRFDSPYDDASGGIRDLEEVACDSES</sequence>
<evidence type="ECO:0000313" key="10">
    <source>
        <dbReference type="RefSeq" id="XP_030512505.2"/>
    </source>
</evidence>
<dbReference type="GeneID" id="115726665"/>
<organism evidence="9 10">
    <name type="scientific">Rhodamnia argentea</name>
    <dbReference type="NCBI Taxonomy" id="178133"/>
    <lineage>
        <taxon>Eukaryota</taxon>
        <taxon>Viridiplantae</taxon>
        <taxon>Streptophyta</taxon>
        <taxon>Embryophyta</taxon>
        <taxon>Tracheophyta</taxon>
        <taxon>Spermatophyta</taxon>
        <taxon>Magnoliopsida</taxon>
        <taxon>eudicotyledons</taxon>
        <taxon>Gunneridae</taxon>
        <taxon>Pentapetalae</taxon>
        <taxon>rosids</taxon>
        <taxon>malvids</taxon>
        <taxon>Myrtales</taxon>
        <taxon>Myrtaceae</taxon>
        <taxon>Myrtoideae</taxon>
        <taxon>Myrteae</taxon>
        <taxon>Australasian group</taxon>
        <taxon>Rhodamnia</taxon>
    </lineage>
</organism>
<evidence type="ECO:0000256" key="7">
    <source>
        <dbReference type="SAM" id="MobiDB-lite"/>
    </source>
</evidence>
<dbReference type="CDD" id="cd14702">
    <property type="entry name" value="bZIP_plant_GBF1"/>
    <property type="match status" value="1"/>
</dbReference>
<evidence type="ECO:0000256" key="6">
    <source>
        <dbReference type="SAM" id="Coils"/>
    </source>
</evidence>
<dbReference type="GO" id="GO:0003677">
    <property type="term" value="F:DNA binding"/>
    <property type="evidence" value="ECO:0007669"/>
    <property type="project" value="UniProtKB-KW"/>
</dbReference>
<keyword evidence="4" id="KW-0804">Transcription</keyword>
<gene>
    <name evidence="10" type="primary">LOC115726665</name>
</gene>
<feature type="domain" description="BZIP" evidence="8">
    <location>
        <begin position="87"/>
        <end position="150"/>
    </location>
</feature>
<evidence type="ECO:0000256" key="3">
    <source>
        <dbReference type="ARBA" id="ARBA00023125"/>
    </source>
</evidence>
<proteinExistence type="predicted"/>
<name>A0A8B8MPK7_9MYRT</name>
<dbReference type="KEGG" id="rarg:115726665"/>
<evidence type="ECO:0000256" key="4">
    <source>
        <dbReference type="ARBA" id="ARBA00023163"/>
    </source>
</evidence>
<evidence type="ECO:0000256" key="5">
    <source>
        <dbReference type="ARBA" id="ARBA00023242"/>
    </source>
</evidence>
<evidence type="ECO:0000256" key="1">
    <source>
        <dbReference type="ARBA" id="ARBA00004123"/>
    </source>
</evidence>
<dbReference type="RefSeq" id="XP_030512505.2">
    <property type="nucleotide sequence ID" value="XM_030656645.2"/>
</dbReference>
<keyword evidence="2" id="KW-0805">Transcription regulation</keyword>
<evidence type="ECO:0000259" key="8">
    <source>
        <dbReference type="PROSITE" id="PS50217"/>
    </source>
</evidence>
<dbReference type="Gene3D" id="1.20.5.170">
    <property type="match status" value="1"/>
</dbReference>
<dbReference type="InterPro" id="IPR044521">
    <property type="entry name" value="AtbZIP8/43"/>
</dbReference>
<dbReference type="InterPro" id="IPR004827">
    <property type="entry name" value="bZIP"/>
</dbReference>
<comment type="subcellular location">
    <subcellularLocation>
        <location evidence="1">Nucleus</location>
    </subcellularLocation>
</comment>
<protein>
    <submittedName>
        <fullName evidence="10">Basic leucine zipper 8-like</fullName>
    </submittedName>
</protein>
<dbReference type="Proteomes" id="UP000827889">
    <property type="component" value="Chromosome 6"/>
</dbReference>
<dbReference type="Pfam" id="PF00170">
    <property type="entry name" value="bZIP_1"/>
    <property type="match status" value="1"/>
</dbReference>
<dbReference type="PANTHER" id="PTHR46324:SF26">
    <property type="entry name" value="OS02G0728001 PROTEIN"/>
    <property type="match status" value="1"/>
</dbReference>
<dbReference type="SMART" id="SM00338">
    <property type="entry name" value="BRLZ"/>
    <property type="match status" value="1"/>
</dbReference>
<dbReference type="PROSITE" id="PS00036">
    <property type="entry name" value="BZIP_BASIC"/>
    <property type="match status" value="1"/>
</dbReference>
<feature type="coiled-coil region" evidence="6">
    <location>
        <begin position="119"/>
        <end position="167"/>
    </location>
</feature>
<dbReference type="PROSITE" id="PS50217">
    <property type="entry name" value="BZIP"/>
    <property type="match status" value="1"/>
</dbReference>
<keyword evidence="3" id="KW-0238">DNA-binding</keyword>
<dbReference type="GO" id="GO:0005634">
    <property type="term" value="C:nucleus"/>
    <property type="evidence" value="ECO:0007669"/>
    <property type="project" value="UniProtKB-SubCell"/>
</dbReference>
<accession>A0A8B8MPK7</accession>
<reference evidence="10" key="1">
    <citation type="submission" date="2025-08" db="UniProtKB">
        <authorList>
            <consortium name="RefSeq"/>
        </authorList>
    </citation>
    <scope>IDENTIFICATION</scope>
    <source>
        <tissue evidence="10">Leaf</tissue>
    </source>
</reference>
<keyword evidence="5" id="KW-0539">Nucleus</keyword>